<dbReference type="InterPro" id="IPR008532">
    <property type="entry name" value="NFACT_RNA-bd"/>
</dbReference>
<dbReference type="Proteomes" id="UP000001744">
    <property type="component" value="Unassembled WGS sequence"/>
</dbReference>
<dbReference type="VEuPathDB" id="FungiDB:SJAG_01390"/>
<proteinExistence type="inferred from homology"/>
<dbReference type="PANTHER" id="PTHR13049:SF2">
    <property type="entry name" value="COILED-COIL DOMAIN-CONTAINING PROTEIN 25"/>
    <property type="match status" value="1"/>
</dbReference>
<dbReference type="JaponicusDB" id="SJAG_01390"/>
<evidence type="ECO:0000313" key="4">
    <source>
        <dbReference type="EMBL" id="EEB06347.2"/>
    </source>
</evidence>
<keyword evidence="5" id="KW-1185">Reference proteome</keyword>
<dbReference type="Pfam" id="PF05670">
    <property type="entry name" value="NFACT-R_1"/>
    <property type="match status" value="1"/>
</dbReference>
<dbReference type="EMBL" id="KE651168">
    <property type="protein sequence ID" value="EEB06347.2"/>
    <property type="molecule type" value="Genomic_DNA"/>
</dbReference>
<organism evidence="4 5">
    <name type="scientific">Schizosaccharomyces japonicus (strain yFS275 / FY16936)</name>
    <name type="common">Fission yeast</name>
    <dbReference type="NCBI Taxonomy" id="402676"/>
    <lineage>
        <taxon>Eukaryota</taxon>
        <taxon>Fungi</taxon>
        <taxon>Dikarya</taxon>
        <taxon>Ascomycota</taxon>
        <taxon>Taphrinomycotina</taxon>
        <taxon>Schizosaccharomycetes</taxon>
        <taxon>Schizosaccharomycetales</taxon>
        <taxon>Schizosaccharomycetaceae</taxon>
        <taxon>Schizosaccharomyces</taxon>
    </lineage>
</organism>
<feature type="coiled-coil region" evidence="2">
    <location>
        <begin position="94"/>
        <end position="121"/>
    </location>
</feature>
<gene>
    <name evidence="4" type="ORF">SJAG_01390</name>
</gene>
<keyword evidence="2" id="KW-0175">Coiled coil</keyword>
<dbReference type="OrthoDB" id="200398at2759"/>
<evidence type="ECO:0000256" key="1">
    <source>
        <dbReference type="ARBA" id="ARBA00008998"/>
    </source>
</evidence>
<dbReference type="RefSeq" id="XP_002172640.2">
    <property type="nucleotide sequence ID" value="XM_002172604.2"/>
</dbReference>
<evidence type="ECO:0000259" key="3">
    <source>
        <dbReference type="Pfam" id="PF05670"/>
    </source>
</evidence>
<name>B6JXS9_SCHJY</name>
<dbReference type="STRING" id="402676.B6JXS9"/>
<protein>
    <submittedName>
        <fullName evidence="4">DUF814 domain-containing protein</fullName>
    </submittedName>
</protein>
<accession>B6JXS9</accession>
<reference evidence="4 5" key="1">
    <citation type="journal article" date="2011" name="Science">
        <title>Comparative functional genomics of the fission yeasts.</title>
        <authorList>
            <person name="Rhind N."/>
            <person name="Chen Z."/>
            <person name="Yassour M."/>
            <person name="Thompson D.A."/>
            <person name="Haas B.J."/>
            <person name="Habib N."/>
            <person name="Wapinski I."/>
            <person name="Roy S."/>
            <person name="Lin M.F."/>
            <person name="Heiman D.I."/>
            <person name="Young S.K."/>
            <person name="Furuya K."/>
            <person name="Guo Y."/>
            <person name="Pidoux A."/>
            <person name="Chen H.M."/>
            <person name="Robbertse B."/>
            <person name="Goldberg J.M."/>
            <person name="Aoki K."/>
            <person name="Bayne E.H."/>
            <person name="Berlin A.M."/>
            <person name="Desjardins C.A."/>
            <person name="Dobbs E."/>
            <person name="Dukaj L."/>
            <person name="Fan L."/>
            <person name="FitzGerald M.G."/>
            <person name="French C."/>
            <person name="Gujja S."/>
            <person name="Hansen K."/>
            <person name="Keifenheim D."/>
            <person name="Levin J.Z."/>
            <person name="Mosher R.A."/>
            <person name="Mueller C.A."/>
            <person name="Pfiffner J."/>
            <person name="Priest M."/>
            <person name="Russ C."/>
            <person name="Smialowska A."/>
            <person name="Swoboda P."/>
            <person name="Sykes S.M."/>
            <person name="Vaughn M."/>
            <person name="Vengrova S."/>
            <person name="Yoder R."/>
            <person name="Zeng Q."/>
            <person name="Allshire R."/>
            <person name="Baulcombe D."/>
            <person name="Birren B.W."/>
            <person name="Brown W."/>
            <person name="Ekwall K."/>
            <person name="Kellis M."/>
            <person name="Leatherwood J."/>
            <person name="Levin H."/>
            <person name="Margalit H."/>
            <person name="Martienssen R."/>
            <person name="Nieduszynski C.A."/>
            <person name="Spatafora J.W."/>
            <person name="Friedman N."/>
            <person name="Dalgaard J.Z."/>
            <person name="Baumann P."/>
            <person name="Niki H."/>
            <person name="Regev A."/>
            <person name="Nusbaum C."/>
        </authorList>
    </citation>
    <scope>NUCLEOTIDE SEQUENCE [LARGE SCALE GENOMIC DNA]</scope>
    <source>
        <strain evidence="5">yFS275 / FY16936</strain>
    </source>
</reference>
<dbReference type="OMA" id="KFPDLAM"/>
<evidence type="ECO:0000313" key="5">
    <source>
        <dbReference type="Proteomes" id="UP000001744"/>
    </source>
</evidence>
<dbReference type="InterPro" id="IPR039730">
    <property type="entry name" value="Jlp2/Ccd25"/>
</dbReference>
<evidence type="ECO:0000256" key="2">
    <source>
        <dbReference type="SAM" id="Coils"/>
    </source>
</evidence>
<dbReference type="HOGENOM" id="CLU_076656_2_1_1"/>
<feature type="domain" description="NFACT RNA-binding" evidence="3">
    <location>
        <begin position="5"/>
        <end position="56"/>
    </location>
</feature>
<comment type="similarity">
    <text evidence="1">Belongs to the CCDC25 family.</text>
</comment>
<sequence length="151" mass="17266">MDWTAIPEDVLIDCAQLTKANSIQGNKMKNVVIIYTPWANLKKTGDMAVGQVSFKNPQLVKRVHVAARENAIINRLMKTRVEKFPDLMAEQIAYDSEKKRKAKAEAIKKAKEEEAIAKERKAASDAYKHAYDDLFNEENMRSTGWDEDDFM</sequence>
<dbReference type="GeneID" id="7048139"/>
<dbReference type="AlphaFoldDB" id="B6JXS9"/>
<dbReference type="eggNOG" id="KOG3272">
    <property type="taxonomic scope" value="Eukaryota"/>
</dbReference>
<dbReference type="PANTHER" id="PTHR13049">
    <property type="entry name" value="DUF814-RELATED"/>
    <property type="match status" value="1"/>
</dbReference>